<dbReference type="EC" id="6.3.2.9" evidence="9 10"/>
<keyword evidence="3 9" id="KW-0963">Cytoplasm</keyword>
<accession>A0A848HF13</accession>
<dbReference type="EMBL" id="JABBFX010000003">
    <property type="protein sequence ID" value="NML47931.1"/>
    <property type="molecule type" value="Genomic_DNA"/>
</dbReference>
<dbReference type="PROSITE" id="PS01011">
    <property type="entry name" value="FOLYLPOLYGLU_SYNT_1"/>
    <property type="match status" value="1"/>
</dbReference>
<feature type="binding site" evidence="9">
    <location>
        <begin position="187"/>
        <end position="193"/>
    </location>
    <ligand>
        <name>ATP</name>
        <dbReference type="ChEBI" id="CHEBI:30616"/>
    </ligand>
</feature>
<dbReference type="GO" id="GO:0071555">
    <property type="term" value="P:cell wall organization"/>
    <property type="evidence" value="ECO:0007669"/>
    <property type="project" value="UniProtKB-KW"/>
</dbReference>
<dbReference type="HAMAP" id="MF_00639">
    <property type="entry name" value="MurD"/>
    <property type="match status" value="1"/>
</dbReference>
<dbReference type="GO" id="GO:0051301">
    <property type="term" value="P:cell division"/>
    <property type="evidence" value="ECO:0007669"/>
    <property type="project" value="UniProtKB-KW"/>
</dbReference>
<feature type="domain" description="Mur ligase central" evidence="13">
    <location>
        <begin position="185"/>
        <end position="298"/>
    </location>
</feature>
<feature type="compositionally biased region" description="Low complexity" evidence="11">
    <location>
        <begin position="10"/>
        <end position="42"/>
    </location>
</feature>
<dbReference type="InterPro" id="IPR018109">
    <property type="entry name" value="Folylpolyglutamate_synth_CS"/>
</dbReference>
<comment type="catalytic activity">
    <reaction evidence="9 10">
        <text>UDP-N-acetyl-alpha-D-muramoyl-L-alanine + D-glutamate + ATP = UDP-N-acetyl-alpha-D-muramoyl-L-alanyl-D-glutamate + ADP + phosphate + H(+)</text>
        <dbReference type="Rhea" id="RHEA:16429"/>
        <dbReference type="ChEBI" id="CHEBI:15378"/>
        <dbReference type="ChEBI" id="CHEBI:29986"/>
        <dbReference type="ChEBI" id="CHEBI:30616"/>
        <dbReference type="ChEBI" id="CHEBI:43474"/>
        <dbReference type="ChEBI" id="CHEBI:83898"/>
        <dbReference type="ChEBI" id="CHEBI:83900"/>
        <dbReference type="ChEBI" id="CHEBI:456216"/>
        <dbReference type="EC" id="6.3.2.9"/>
    </reaction>
</comment>
<dbReference type="Pfam" id="PF02875">
    <property type="entry name" value="Mur_ligase_C"/>
    <property type="match status" value="1"/>
</dbReference>
<dbReference type="RefSeq" id="WP_169422182.1">
    <property type="nucleotide sequence ID" value="NZ_JABBFX010000003.1"/>
</dbReference>
<keyword evidence="5 9" id="KW-0132">Cell division</keyword>
<evidence type="ECO:0000256" key="4">
    <source>
        <dbReference type="ARBA" id="ARBA00022598"/>
    </source>
</evidence>
<dbReference type="GO" id="GO:0005737">
    <property type="term" value="C:cytoplasm"/>
    <property type="evidence" value="ECO:0007669"/>
    <property type="project" value="UniProtKB-SubCell"/>
</dbReference>
<dbReference type="Gene3D" id="3.40.1190.10">
    <property type="entry name" value="Mur-like, catalytic domain"/>
    <property type="match status" value="1"/>
</dbReference>
<dbReference type="Pfam" id="PF21799">
    <property type="entry name" value="MurD-like_N"/>
    <property type="match status" value="1"/>
</dbReference>
<dbReference type="NCBIfam" id="TIGR01087">
    <property type="entry name" value="murD"/>
    <property type="match status" value="1"/>
</dbReference>
<evidence type="ECO:0000256" key="11">
    <source>
        <dbReference type="SAM" id="MobiDB-lite"/>
    </source>
</evidence>
<dbReference type="Proteomes" id="UP000541185">
    <property type="component" value="Unassembled WGS sequence"/>
</dbReference>
<evidence type="ECO:0000259" key="13">
    <source>
        <dbReference type="Pfam" id="PF08245"/>
    </source>
</evidence>
<keyword evidence="9 10" id="KW-0961">Cell wall biogenesis/degradation</keyword>
<dbReference type="SUPFAM" id="SSF51984">
    <property type="entry name" value="MurCD N-terminal domain"/>
    <property type="match status" value="1"/>
</dbReference>
<comment type="caution">
    <text evidence="14">The sequence shown here is derived from an EMBL/GenBank/DDBJ whole genome shotgun (WGS) entry which is preliminary data.</text>
</comment>
<sequence>MEELEHQAQPEEQLPQEQLPQEQVPQEQLPAEPVPEAAAPADAEGEAPPPVVAPEPAPPPVPLPPVPQRVLVLGCGLSGLAMARWCASQGSEVVVADTRAEPPQLAQLRAEVPAARFVSGEFSADLLEGMEQVLRSPGLSPAQVAVVVDAARSRDIAVRGELSLFNDALTVLRAQQGYHPAVLAVTGTNGKTTVTSLTGQLVERSGKTVGVAGNIGPSLLDTLAQKRDAGALPQVWVLELSSFQLEGISDFEPTAATVLNISQDHLDWHGSMEAYAAAKARIFGQKGVMVLNRDDPVVLKMLPAPVRLKGGKYSQRACMTFGGDLPPRPGDFGLEVVHGMAWLVRAHEADETEKRRKDEEPEIHLQRLMPADALRIRGRHNAINALSALALATAAGCQLAPMLYGLREYRGEPHRVEPVGSVNDIEYFDDSKGTNVGATVAALLGLGAERKLVVILGGDGKGQDFSPLAAPVARHARAAVLIGRDAPQIRAVLEPEGVLLLEAASMEEAVRMATERAHAGDAVLMSPACASFDMFRNYEHRAQVFQAAVQAVADDAGAMLDGSEG</sequence>
<dbReference type="InterPro" id="IPR036565">
    <property type="entry name" value="Mur-like_cat_sf"/>
</dbReference>
<protein>
    <recommendedName>
        <fullName evidence="9 10">UDP-N-acetylmuramoylalanine--D-glutamate ligase</fullName>
        <ecNumber evidence="9 10">6.3.2.9</ecNumber>
    </recommendedName>
    <alternativeName>
        <fullName evidence="9">D-glutamic acid-adding enzyme</fullName>
    </alternativeName>
    <alternativeName>
        <fullName evidence="9">UDP-N-acetylmuramoyl-L-alanyl-D-glutamate synthetase</fullName>
    </alternativeName>
</protein>
<comment type="similarity">
    <text evidence="9">Belongs to the MurCDEF family.</text>
</comment>
<evidence type="ECO:0000259" key="12">
    <source>
        <dbReference type="Pfam" id="PF02875"/>
    </source>
</evidence>
<evidence type="ECO:0000256" key="10">
    <source>
        <dbReference type="RuleBase" id="RU003664"/>
    </source>
</evidence>
<evidence type="ECO:0000256" key="5">
    <source>
        <dbReference type="ARBA" id="ARBA00022618"/>
    </source>
</evidence>
<evidence type="ECO:0000256" key="2">
    <source>
        <dbReference type="ARBA" id="ARBA00004752"/>
    </source>
</evidence>
<dbReference type="Gene3D" id="3.40.50.720">
    <property type="entry name" value="NAD(P)-binding Rossmann-like Domain"/>
    <property type="match status" value="1"/>
</dbReference>
<dbReference type="InterPro" id="IPR004101">
    <property type="entry name" value="Mur_ligase_C"/>
</dbReference>
<keyword evidence="8 9" id="KW-0131">Cell cycle</keyword>
<dbReference type="PANTHER" id="PTHR43692:SF1">
    <property type="entry name" value="UDP-N-ACETYLMURAMOYLALANINE--D-GLUTAMATE LIGASE"/>
    <property type="match status" value="1"/>
</dbReference>
<dbReference type="Pfam" id="PF08245">
    <property type="entry name" value="Mur_ligase_M"/>
    <property type="match status" value="1"/>
</dbReference>
<keyword evidence="7 9" id="KW-0067">ATP-binding</keyword>
<dbReference type="GO" id="GO:0004326">
    <property type="term" value="F:tetrahydrofolylpolyglutamate synthase activity"/>
    <property type="evidence" value="ECO:0007669"/>
    <property type="project" value="InterPro"/>
</dbReference>
<evidence type="ECO:0000256" key="7">
    <source>
        <dbReference type="ARBA" id="ARBA00022840"/>
    </source>
</evidence>
<comment type="pathway">
    <text evidence="2 9 10">Cell wall biogenesis; peptidoglycan biosynthesis.</text>
</comment>
<evidence type="ECO:0000256" key="6">
    <source>
        <dbReference type="ARBA" id="ARBA00022741"/>
    </source>
</evidence>
<feature type="compositionally biased region" description="Pro residues" evidence="11">
    <location>
        <begin position="47"/>
        <end position="60"/>
    </location>
</feature>
<organism evidence="14 15">
    <name type="scientific">Ramlibacter agri</name>
    <dbReference type="NCBI Taxonomy" id="2728837"/>
    <lineage>
        <taxon>Bacteria</taxon>
        <taxon>Pseudomonadati</taxon>
        <taxon>Pseudomonadota</taxon>
        <taxon>Betaproteobacteria</taxon>
        <taxon>Burkholderiales</taxon>
        <taxon>Comamonadaceae</taxon>
        <taxon>Ramlibacter</taxon>
    </lineage>
</organism>
<dbReference type="GO" id="GO:0008360">
    <property type="term" value="P:regulation of cell shape"/>
    <property type="evidence" value="ECO:0007669"/>
    <property type="project" value="UniProtKB-KW"/>
</dbReference>
<evidence type="ECO:0000256" key="3">
    <source>
        <dbReference type="ARBA" id="ARBA00022490"/>
    </source>
</evidence>
<keyword evidence="4 9" id="KW-0436">Ligase</keyword>
<dbReference type="SUPFAM" id="SSF53623">
    <property type="entry name" value="MurD-like peptide ligases, catalytic domain"/>
    <property type="match status" value="1"/>
</dbReference>
<dbReference type="PANTHER" id="PTHR43692">
    <property type="entry name" value="UDP-N-ACETYLMURAMOYLALANINE--D-GLUTAMATE LIGASE"/>
    <property type="match status" value="1"/>
</dbReference>
<evidence type="ECO:0000313" key="15">
    <source>
        <dbReference type="Proteomes" id="UP000541185"/>
    </source>
</evidence>
<dbReference type="AlphaFoldDB" id="A0A848HF13"/>
<evidence type="ECO:0000256" key="9">
    <source>
        <dbReference type="HAMAP-Rule" id="MF_00639"/>
    </source>
</evidence>
<proteinExistence type="inferred from homology"/>
<dbReference type="UniPathway" id="UPA00219"/>
<dbReference type="InterPro" id="IPR013221">
    <property type="entry name" value="Mur_ligase_cen"/>
</dbReference>
<dbReference type="GO" id="GO:0009252">
    <property type="term" value="P:peptidoglycan biosynthetic process"/>
    <property type="evidence" value="ECO:0007669"/>
    <property type="project" value="UniProtKB-UniRule"/>
</dbReference>
<dbReference type="GO" id="GO:0008764">
    <property type="term" value="F:UDP-N-acetylmuramoylalanine-D-glutamate ligase activity"/>
    <property type="evidence" value="ECO:0007669"/>
    <property type="project" value="UniProtKB-UniRule"/>
</dbReference>
<dbReference type="SUPFAM" id="SSF53244">
    <property type="entry name" value="MurD-like peptide ligases, peptide-binding domain"/>
    <property type="match status" value="1"/>
</dbReference>
<dbReference type="GO" id="GO:0005524">
    <property type="term" value="F:ATP binding"/>
    <property type="evidence" value="ECO:0007669"/>
    <property type="project" value="UniProtKB-UniRule"/>
</dbReference>
<keyword evidence="9 10" id="KW-0573">Peptidoglycan synthesis</keyword>
<comment type="subcellular location">
    <subcellularLocation>
        <location evidence="1 9 10">Cytoplasm</location>
    </subcellularLocation>
</comment>
<evidence type="ECO:0000313" key="14">
    <source>
        <dbReference type="EMBL" id="NML47931.1"/>
    </source>
</evidence>
<dbReference type="InterPro" id="IPR005762">
    <property type="entry name" value="MurD"/>
</dbReference>
<keyword evidence="9 10" id="KW-0133">Cell shape</keyword>
<reference evidence="14 15" key="1">
    <citation type="submission" date="2020-04" db="EMBL/GenBank/DDBJ databases">
        <title>Ramlibacter sp. G-1-2-2 isolated from soil.</title>
        <authorList>
            <person name="Dahal R.H."/>
        </authorList>
    </citation>
    <scope>NUCLEOTIDE SEQUENCE [LARGE SCALE GENOMIC DNA]</scope>
    <source>
        <strain evidence="14 15">G-1-2-2</strain>
    </source>
</reference>
<feature type="region of interest" description="Disordered" evidence="11">
    <location>
        <begin position="1"/>
        <end position="60"/>
    </location>
</feature>
<keyword evidence="15" id="KW-1185">Reference proteome</keyword>
<name>A0A848HF13_9BURK</name>
<evidence type="ECO:0000256" key="1">
    <source>
        <dbReference type="ARBA" id="ARBA00004496"/>
    </source>
</evidence>
<comment type="function">
    <text evidence="9 10">Cell wall formation. Catalyzes the addition of glutamate to the nucleotide precursor UDP-N-acetylmuramoyl-L-alanine (UMA).</text>
</comment>
<dbReference type="InterPro" id="IPR036615">
    <property type="entry name" value="Mur_ligase_C_dom_sf"/>
</dbReference>
<feature type="domain" description="Mur ligase C-terminal" evidence="12">
    <location>
        <begin position="414"/>
        <end position="529"/>
    </location>
</feature>
<evidence type="ECO:0000256" key="8">
    <source>
        <dbReference type="ARBA" id="ARBA00023306"/>
    </source>
</evidence>
<dbReference type="Gene3D" id="3.90.190.20">
    <property type="entry name" value="Mur ligase, C-terminal domain"/>
    <property type="match status" value="1"/>
</dbReference>
<keyword evidence="6 9" id="KW-0547">Nucleotide-binding</keyword>
<gene>
    <name evidence="9" type="primary">murD</name>
    <name evidence="14" type="ORF">HHL11_29550</name>
</gene>